<protein>
    <recommendedName>
        <fullName evidence="3">VOC domain-containing protein</fullName>
    </recommendedName>
</protein>
<evidence type="ECO:0000313" key="2">
    <source>
        <dbReference type="Proteomes" id="UP000050277"/>
    </source>
</evidence>
<sequence>MPTTIPALPCVDLDQTIDFWRNLGFTVSYTQRKPNPYAVINADDYCLHFFGLKHLPPAENYSTCLIIVSEVEQLHQQFATRLKASLGKVPTQGFPRISRMKPGQSRFTLTDNAGNSIIFIKQGDEDAAASQAYLNPDQSPLQRALAVAARLRDFKNDDQAAAKTLDNVLARYPDAPVLEYAQALLARRELAQALEQSDHIERLNAQLSNLALNHEQRQQLGL</sequence>
<keyword evidence="2" id="KW-1185">Reference proteome</keyword>
<dbReference type="RefSeq" id="WP_054535978.1">
    <property type="nucleotide sequence ID" value="NZ_LGKP01000026.1"/>
</dbReference>
<evidence type="ECO:0008006" key="3">
    <source>
        <dbReference type="Google" id="ProtNLM"/>
    </source>
</evidence>
<comment type="caution">
    <text evidence="1">The sequence shown here is derived from an EMBL/GenBank/DDBJ whole genome shotgun (WGS) entry which is preliminary data.</text>
</comment>
<evidence type="ECO:0000313" key="1">
    <source>
        <dbReference type="EMBL" id="KPL84907.1"/>
    </source>
</evidence>
<dbReference type="Proteomes" id="UP000050277">
    <property type="component" value="Unassembled WGS sequence"/>
</dbReference>
<dbReference type="EMBL" id="LGKP01000026">
    <property type="protein sequence ID" value="KPL84907.1"/>
    <property type="molecule type" value="Genomic_DNA"/>
</dbReference>
<accession>A0A0P6Y7Q3</accession>
<organism evidence="1 2">
    <name type="scientific">Herpetosiphon geysericola</name>
    <dbReference type="NCBI Taxonomy" id="70996"/>
    <lineage>
        <taxon>Bacteria</taxon>
        <taxon>Bacillati</taxon>
        <taxon>Chloroflexota</taxon>
        <taxon>Chloroflexia</taxon>
        <taxon>Herpetosiphonales</taxon>
        <taxon>Herpetosiphonaceae</taxon>
        <taxon>Herpetosiphon</taxon>
    </lineage>
</organism>
<dbReference type="InterPro" id="IPR029068">
    <property type="entry name" value="Glyas_Bleomycin-R_OHBP_Dase"/>
</dbReference>
<gene>
    <name evidence="1" type="ORF">SE18_18665</name>
</gene>
<dbReference type="STRING" id="70996.SE18_18665"/>
<reference evidence="1 2" key="1">
    <citation type="submission" date="2015-07" db="EMBL/GenBank/DDBJ databases">
        <title>Whole genome sequence of Herpetosiphon geysericola DSM 7119.</title>
        <authorList>
            <person name="Hemp J."/>
            <person name="Ward L.M."/>
            <person name="Pace L.A."/>
            <person name="Fischer W.W."/>
        </authorList>
    </citation>
    <scope>NUCLEOTIDE SEQUENCE [LARGE SCALE GENOMIC DNA]</scope>
    <source>
        <strain evidence="1 2">DSM 7119</strain>
    </source>
</reference>
<proteinExistence type="predicted"/>
<dbReference type="Gene3D" id="3.10.180.10">
    <property type="entry name" value="2,3-Dihydroxybiphenyl 1,2-Dioxygenase, domain 1"/>
    <property type="match status" value="1"/>
</dbReference>
<dbReference type="SUPFAM" id="SSF54593">
    <property type="entry name" value="Glyoxalase/Bleomycin resistance protein/Dihydroxybiphenyl dioxygenase"/>
    <property type="match status" value="1"/>
</dbReference>
<dbReference type="AlphaFoldDB" id="A0A0P6Y7Q3"/>
<dbReference type="OrthoDB" id="6624781at2"/>
<name>A0A0P6Y7Q3_9CHLR</name>